<feature type="transmembrane region" description="Helical" evidence="6">
    <location>
        <begin position="80"/>
        <end position="98"/>
    </location>
</feature>
<feature type="transmembrane region" description="Helical" evidence="6">
    <location>
        <begin position="153"/>
        <end position="172"/>
    </location>
</feature>
<name>A0A918RIN4_9SPHN</name>
<organism evidence="8 9">
    <name type="scientific">Novosphingobium arvoryzae</name>
    <dbReference type="NCBI Taxonomy" id="1256514"/>
    <lineage>
        <taxon>Bacteria</taxon>
        <taxon>Pseudomonadati</taxon>
        <taxon>Pseudomonadota</taxon>
        <taxon>Alphaproteobacteria</taxon>
        <taxon>Sphingomonadales</taxon>
        <taxon>Sphingomonadaceae</taxon>
        <taxon>Novosphingobium</taxon>
    </lineage>
</organism>
<dbReference type="Proteomes" id="UP000634139">
    <property type="component" value="Unassembled WGS sequence"/>
</dbReference>
<feature type="transmembrane region" description="Helical" evidence="6">
    <location>
        <begin position="266"/>
        <end position="284"/>
    </location>
</feature>
<feature type="transmembrane region" description="Helical" evidence="6">
    <location>
        <begin position="43"/>
        <end position="60"/>
    </location>
</feature>
<dbReference type="Pfam" id="PF00892">
    <property type="entry name" value="EamA"/>
    <property type="match status" value="2"/>
</dbReference>
<evidence type="ECO:0000259" key="7">
    <source>
        <dbReference type="Pfam" id="PF00892"/>
    </source>
</evidence>
<comment type="subcellular location">
    <subcellularLocation>
        <location evidence="1">Membrane</location>
        <topology evidence="1">Multi-pass membrane protein</topology>
    </subcellularLocation>
</comment>
<comment type="similarity">
    <text evidence="2">Belongs to the drug/metabolite transporter (DMT) superfamily. 10 TMS drug/metabolite exporter (DME) (TC 2.A.7.3) family.</text>
</comment>
<comment type="caution">
    <text evidence="8">The sequence shown here is derived from an EMBL/GenBank/DDBJ whole genome shotgun (WGS) entry which is preliminary data.</text>
</comment>
<accession>A0A918RIN4</accession>
<feature type="domain" description="EamA" evidence="7">
    <location>
        <begin position="11"/>
        <end position="142"/>
    </location>
</feature>
<keyword evidence="9" id="KW-1185">Reference proteome</keyword>
<keyword evidence="5 6" id="KW-0472">Membrane</keyword>
<feature type="transmembrane region" description="Helical" evidence="6">
    <location>
        <begin position="238"/>
        <end position="260"/>
    </location>
</feature>
<evidence type="ECO:0000256" key="3">
    <source>
        <dbReference type="ARBA" id="ARBA00022692"/>
    </source>
</evidence>
<dbReference type="InterPro" id="IPR000620">
    <property type="entry name" value="EamA_dom"/>
</dbReference>
<feature type="transmembrane region" description="Helical" evidence="6">
    <location>
        <begin position="127"/>
        <end position="147"/>
    </location>
</feature>
<evidence type="ECO:0000256" key="5">
    <source>
        <dbReference type="ARBA" id="ARBA00023136"/>
    </source>
</evidence>
<dbReference type="RefSeq" id="WP_189541262.1">
    <property type="nucleotide sequence ID" value="NZ_BMZD01000004.1"/>
</dbReference>
<evidence type="ECO:0000313" key="9">
    <source>
        <dbReference type="Proteomes" id="UP000634139"/>
    </source>
</evidence>
<dbReference type="PANTHER" id="PTHR22911">
    <property type="entry name" value="ACYL-MALONYL CONDENSING ENZYME-RELATED"/>
    <property type="match status" value="1"/>
</dbReference>
<feature type="transmembrane region" description="Helical" evidence="6">
    <location>
        <begin position="184"/>
        <end position="204"/>
    </location>
</feature>
<evidence type="ECO:0000256" key="6">
    <source>
        <dbReference type="SAM" id="Phobius"/>
    </source>
</evidence>
<sequence>MVQPVQRPFLALFLRLLATGVLATLIMLVKYTSETGVAFAEILFWRQFPTVILILGWLALRGEIGRLRTRRLPVHARRAFLGLTGMCFTFGAPILLPLAESTTLGFTTPIFAVILSALLLREKVGPVRWLAVVLGFTGVIIIAQPGQSHIPPFGAFVGLGAGFMVALISIQVRDLGRTDESISIVFWFAALSSPFLLAALPFVISAHTPWQWFLLLSCGLLGCIGQLLLTASLRYGQVATVIVMDYTALVWATLYGWLVWDQLPPAATWLGAPAIIAAGAIIAWREHRLNQRTPPATASAGE</sequence>
<reference evidence="8" key="1">
    <citation type="journal article" date="2014" name="Int. J. Syst. Evol. Microbiol.">
        <title>Complete genome sequence of Corynebacterium casei LMG S-19264T (=DSM 44701T), isolated from a smear-ripened cheese.</title>
        <authorList>
            <consortium name="US DOE Joint Genome Institute (JGI-PGF)"/>
            <person name="Walter F."/>
            <person name="Albersmeier A."/>
            <person name="Kalinowski J."/>
            <person name="Ruckert C."/>
        </authorList>
    </citation>
    <scope>NUCLEOTIDE SEQUENCE</scope>
    <source>
        <strain evidence="8">KCTC 32422</strain>
    </source>
</reference>
<evidence type="ECO:0000256" key="4">
    <source>
        <dbReference type="ARBA" id="ARBA00022989"/>
    </source>
</evidence>
<feature type="transmembrane region" description="Helical" evidence="6">
    <location>
        <begin position="12"/>
        <end position="31"/>
    </location>
</feature>
<dbReference type="InterPro" id="IPR037185">
    <property type="entry name" value="EmrE-like"/>
</dbReference>
<keyword evidence="4 6" id="KW-1133">Transmembrane helix</keyword>
<dbReference type="GO" id="GO:0016020">
    <property type="term" value="C:membrane"/>
    <property type="evidence" value="ECO:0007669"/>
    <property type="project" value="UniProtKB-SubCell"/>
</dbReference>
<dbReference type="AlphaFoldDB" id="A0A918RIN4"/>
<dbReference type="SUPFAM" id="SSF103481">
    <property type="entry name" value="Multidrug resistance efflux transporter EmrE"/>
    <property type="match status" value="2"/>
</dbReference>
<protein>
    <submittedName>
        <fullName evidence="8">Multidrug transporter</fullName>
    </submittedName>
</protein>
<evidence type="ECO:0000256" key="2">
    <source>
        <dbReference type="ARBA" id="ARBA00009853"/>
    </source>
</evidence>
<evidence type="ECO:0000256" key="1">
    <source>
        <dbReference type="ARBA" id="ARBA00004141"/>
    </source>
</evidence>
<proteinExistence type="inferred from homology"/>
<gene>
    <name evidence="8" type="ORF">GCM10011617_21220</name>
</gene>
<dbReference type="EMBL" id="BMZD01000004">
    <property type="protein sequence ID" value="GHA00358.1"/>
    <property type="molecule type" value="Genomic_DNA"/>
</dbReference>
<feature type="transmembrane region" description="Helical" evidence="6">
    <location>
        <begin position="210"/>
        <end position="231"/>
    </location>
</feature>
<reference evidence="8" key="2">
    <citation type="submission" date="2020-09" db="EMBL/GenBank/DDBJ databases">
        <authorList>
            <person name="Sun Q."/>
            <person name="Kim S."/>
        </authorList>
    </citation>
    <scope>NUCLEOTIDE SEQUENCE</scope>
    <source>
        <strain evidence="8">KCTC 32422</strain>
    </source>
</reference>
<evidence type="ECO:0000313" key="8">
    <source>
        <dbReference type="EMBL" id="GHA00358.1"/>
    </source>
</evidence>
<feature type="domain" description="EamA" evidence="7">
    <location>
        <begin position="153"/>
        <end position="282"/>
    </location>
</feature>
<feature type="transmembrane region" description="Helical" evidence="6">
    <location>
        <begin position="104"/>
        <end position="120"/>
    </location>
</feature>
<keyword evidence="3 6" id="KW-0812">Transmembrane</keyword>
<dbReference type="PANTHER" id="PTHR22911:SF6">
    <property type="entry name" value="SOLUTE CARRIER FAMILY 35 MEMBER G1"/>
    <property type="match status" value="1"/>
</dbReference>